<feature type="transmembrane region" description="Helical" evidence="2">
    <location>
        <begin position="161"/>
        <end position="180"/>
    </location>
</feature>
<dbReference type="eggNOG" id="ENOG502QSK6">
    <property type="taxonomic scope" value="Eukaryota"/>
</dbReference>
<dbReference type="OrthoDB" id="424372at2759"/>
<keyword evidence="2" id="KW-1133">Transmembrane helix</keyword>
<accession>C1MNQ8</accession>
<dbReference type="AlphaFoldDB" id="C1MNQ8"/>
<feature type="compositionally biased region" description="Low complexity" evidence="1">
    <location>
        <begin position="18"/>
        <end position="28"/>
    </location>
</feature>
<dbReference type="InterPro" id="IPR044966">
    <property type="entry name" value="RPH1"/>
</dbReference>
<dbReference type="STRING" id="564608.C1MNQ8"/>
<keyword evidence="4" id="KW-1185">Reference proteome</keyword>
<evidence type="ECO:0000256" key="2">
    <source>
        <dbReference type="SAM" id="Phobius"/>
    </source>
</evidence>
<dbReference type="GO" id="GO:0006952">
    <property type="term" value="P:defense response"/>
    <property type="evidence" value="ECO:0007669"/>
    <property type="project" value="InterPro"/>
</dbReference>
<feature type="region of interest" description="Disordered" evidence="1">
    <location>
        <begin position="210"/>
        <end position="230"/>
    </location>
</feature>
<gene>
    <name evidence="3" type="ORF">MICPUCDRAFT_55994</name>
</gene>
<sequence length="230" mass="24228">MSASVGARCALVASARVASASASASARSRSARLGRRPSASVSSSSSSRVVVVVRAESSETERAADLDKEVSKRAKKIASTFAPRSSTPAGKKNPAFKGSTLYTIFEVQAYVSLVVGSLLSYNVLLPSDEPNIARLMGMWSVWMFAVPSLRARECDAREKDALNFLFVAVPVINVLIPVVWKSFAAVFTADCLLMAYVYYDKGAGIFNDGSGGEDAPGPATEGASEGVEEA</sequence>
<keyword evidence="2" id="KW-0472">Membrane</keyword>
<dbReference type="RefSeq" id="XP_003056689.1">
    <property type="nucleotide sequence ID" value="XM_003056643.1"/>
</dbReference>
<organism evidence="4">
    <name type="scientific">Micromonas pusilla (strain CCMP1545)</name>
    <name type="common">Picoplanktonic green alga</name>
    <dbReference type="NCBI Taxonomy" id="564608"/>
    <lineage>
        <taxon>Eukaryota</taxon>
        <taxon>Viridiplantae</taxon>
        <taxon>Chlorophyta</taxon>
        <taxon>Mamiellophyceae</taxon>
        <taxon>Mamiellales</taxon>
        <taxon>Mamiellaceae</taxon>
        <taxon>Micromonas</taxon>
    </lineage>
</organism>
<keyword evidence="2" id="KW-0812">Transmembrane</keyword>
<evidence type="ECO:0000256" key="1">
    <source>
        <dbReference type="SAM" id="MobiDB-lite"/>
    </source>
</evidence>
<dbReference type="KEGG" id="mpp:MICPUCDRAFT_55994"/>
<reference evidence="3 4" key="1">
    <citation type="journal article" date="2009" name="Science">
        <title>Green evolution and dynamic adaptations revealed by genomes of the marine picoeukaryotes Micromonas.</title>
        <authorList>
            <person name="Worden A.Z."/>
            <person name="Lee J.H."/>
            <person name="Mock T."/>
            <person name="Rouze P."/>
            <person name="Simmons M.P."/>
            <person name="Aerts A.L."/>
            <person name="Allen A.E."/>
            <person name="Cuvelier M.L."/>
            <person name="Derelle E."/>
            <person name="Everett M.V."/>
            <person name="Foulon E."/>
            <person name="Grimwood J."/>
            <person name="Gundlach H."/>
            <person name="Henrissat B."/>
            <person name="Napoli C."/>
            <person name="McDonald S.M."/>
            <person name="Parker M.S."/>
            <person name="Rombauts S."/>
            <person name="Salamov A."/>
            <person name="Von Dassow P."/>
            <person name="Badger J.H."/>
            <person name="Coutinho P.M."/>
            <person name="Demir E."/>
            <person name="Dubchak I."/>
            <person name="Gentemann C."/>
            <person name="Eikrem W."/>
            <person name="Gready J.E."/>
            <person name="John U."/>
            <person name="Lanier W."/>
            <person name="Lindquist E.A."/>
            <person name="Lucas S."/>
            <person name="Mayer K.F."/>
            <person name="Moreau H."/>
            <person name="Not F."/>
            <person name="Otillar R."/>
            <person name="Panaud O."/>
            <person name="Pangilinan J."/>
            <person name="Paulsen I."/>
            <person name="Piegu B."/>
            <person name="Poliakov A."/>
            <person name="Robbens S."/>
            <person name="Schmutz J."/>
            <person name="Toulza E."/>
            <person name="Wyss T."/>
            <person name="Zelensky A."/>
            <person name="Zhou K."/>
            <person name="Armbrust E.V."/>
            <person name="Bhattacharya D."/>
            <person name="Goodenough U.W."/>
            <person name="Van de Peer Y."/>
            <person name="Grigoriev I.V."/>
        </authorList>
    </citation>
    <scope>NUCLEOTIDE SEQUENCE [LARGE SCALE GENOMIC DNA]</scope>
    <source>
        <strain evidence="3 4">CCMP1545</strain>
    </source>
</reference>
<name>C1MNQ8_MICPC</name>
<protein>
    <submittedName>
        <fullName evidence="3">Predicted protein</fullName>
    </submittedName>
</protein>
<dbReference type="PANTHER" id="PTHR36359">
    <property type="entry name" value="PROTEIN RESISTANCE TO PHYTOPHTHORA 1, CHLOROPLASTIC"/>
    <property type="match status" value="1"/>
</dbReference>
<dbReference type="Proteomes" id="UP000001876">
    <property type="component" value="Unassembled WGS sequence"/>
</dbReference>
<proteinExistence type="predicted"/>
<evidence type="ECO:0000313" key="3">
    <source>
        <dbReference type="EMBL" id="EEH58334.1"/>
    </source>
</evidence>
<evidence type="ECO:0000313" key="4">
    <source>
        <dbReference type="Proteomes" id="UP000001876"/>
    </source>
</evidence>
<dbReference type="EMBL" id="GG663737">
    <property type="protein sequence ID" value="EEH58334.1"/>
    <property type="molecule type" value="Genomic_DNA"/>
</dbReference>
<feature type="region of interest" description="Disordered" evidence="1">
    <location>
        <begin position="18"/>
        <end position="47"/>
    </location>
</feature>
<feature type="compositionally biased region" description="Low complexity" evidence="1">
    <location>
        <begin position="36"/>
        <end position="47"/>
    </location>
</feature>
<dbReference type="GeneID" id="9682160"/>
<dbReference type="OMA" id="TADCLLM"/>
<dbReference type="PANTHER" id="PTHR36359:SF1">
    <property type="entry name" value="PROTEIN RESISTANCE TO PHYTOPHTHORA 1, CHLOROPLASTIC"/>
    <property type="match status" value="1"/>
</dbReference>